<feature type="region of interest" description="Disordered" evidence="8">
    <location>
        <begin position="499"/>
        <end position="535"/>
    </location>
</feature>
<evidence type="ECO:0000256" key="7">
    <source>
        <dbReference type="ARBA" id="ARBA00023136"/>
    </source>
</evidence>
<keyword evidence="6 9" id="KW-1133">Transmembrane helix</keyword>
<feature type="transmembrane region" description="Helical" evidence="9">
    <location>
        <begin position="354"/>
        <end position="374"/>
    </location>
</feature>
<dbReference type="InterPro" id="IPR036259">
    <property type="entry name" value="MFS_trans_sf"/>
</dbReference>
<evidence type="ECO:0000313" key="11">
    <source>
        <dbReference type="EMBL" id="GBG35996.1"/>
    </source>
</evidence>
<sequence>MRKYNPWPSLGALVVGFFMIILDMTIVAVANPAIMKHFNADVSQVIWVTSAYLLTFAIPLLVAGRIGDHFGPKNLYIIGLAMFSGASLACGLSTSIEMLIAARAVQGVGAALVTPQTMAVITRTFPTEQRGAAMSLWGATAGLANLLGPLIGGVLVGGPGWQWIFFVNVPVGVVGLVLAIRFIPTLPTHKHRFDTTGVVLSGLGMFGLVFGVQEGPQHDWPNWILGMIAAGIALLALFVRQQRTHPGEPLMPVELFRNRNFSLATLATASISASVAALMVPTYFYLEVARDMVPTRAVLVFVPMAISSLLFTPIVSKLNDRIRLGVIPTFGFALFALSICGFAILMTFTPPIQVFVLISAIFGIANACIWAPLATTATVNLPEYQAGAGAGVYNAIRQVGAVIGSSAIAVILSSQMLSHGLGPSSTMTNVVQGHGVPIEAKQSFSAALAGSMYLPFGLLTVGLVSTIFIARGGSPRLPNLNSYKKATYHSIFRMRPKSAIDDSERDSSSHKPVAQVTAIAPGGTSARNGRHLRRN</sequence>
<evidence type="ECO:0000313" key="12">
    <source>
        <dbReference type="EMBL" id="GKU72804.1"/>
    </source>
</evidence>
<reference evidence="11" key="1">
    <citation type="journal article" date="2018" name="Genome Announc.">
        <title>Draft Genome Sequence of Mycobacterium montefiorense Isolated from Japanese Black Salamander (Hynobius nigrescens).</title>
        <authorList>
            <person name="Fukano H."/>
            <person name="Yoshida M."/>
            <person name="Shimizu A."/>
            <person name="Iwao H."/>
            <person name="Katayama Y."/>
            <person name="Omatsu T."/>
            <person name="Mizutani T."/>
            <person name="Kurata O."/>
            <person name="Wada S."/>
            <person name="Hoshino Y."/>
        </authorList>
    </citation>
    <scope>NUCLEOTIDE SEQUENCE</scope>
    <source>
        <strain evidence="11">BS</strain>
    </source>
</reference>
<keyword evidence="7 9" id="KW-0472">Membrane</keyword>
<reference evidence="12" key="4">
    <citation type="submission" date="2022-04" db="EMBL/GenBank/DDBJ databases">
        <authorList>
            <person name="Komine T."/>
            <person name="Fukano H."/>
            <person name="Wada S."/>
        </authorList>
    </citation>
    <scope>NUCLEOTIDE SEQUENCE</scope>
    <source>
        <strain evidence="12">NJB18185</strain>
    </source>
</reference>
<dbReference type="Proteomes" id="UP001139505">
    <property type="component" value="Unassembled WGS sequence"/>
</dbReference>
<evidence type="ECO:0000256" key="8">
    <source>
        <dbReference type="SAM" id="MobiDB-lite"/>
    </source>
</evidence>
<organism evidence="12 14">
    <name type="scientific">Mycobacterium montefiorense</name>
    <dbReference type="NCBI Taxonomy" id="154654"/>
    <lineage>
        <taxon>Bacteria</taxon>
        <taxon>Bacillati</taxon>
        <taxon>Actinomycetota</taxon>
        <taxon>Actinomycetes</taxon>
        <taxon>Mycobacteriales</taxon>
        <taxon>Mycobacteriaceae</taxon>
        <taxon>Mycobacterium</taxon>
        <taxon>Mycobacterium simiae complex</taxon>
    </lineage>
</organism>
<dbReference type="GO" id="GO:0022857">
    <property type="term" value="F:transmembrane transporter activity"/>
    <property type="evidence" value="ECO:0007669"/>
    <property type="project" value="InterPro"/>
</dbReference>
<evidence type="ECO:0000256" key="2">
    <source>
        <dbReference type="ARBA" id="ARBA00008537"/>
    </source>
</evidence>
<reference evidence="13" key="2">
    <citation type="submission" date="2018-04" db="EMBL/GenBank/DDBJ databases">
        <title>Draft genome sequence of Mycobacterium montefiorense isolated from Japanese black salamander.</title>
        <authorList>
            <person name="Fukano H."/>
            <person name="Yoshida M."/>
            <person name="Shimizu A."/>
            <person name="Iwao H."/>
            <person name="Kurata O."/>
            <person name="Katayama Y."/>
            <person name="Omatsu T."/>
            <person name="Mizutani T."/>
            <person name="Wada S."/>
            <person name="Hoshino Y."/>
        </authorList>
    </citation>
    <scope>NUCLEOTIDE SEQUENCE [LARGE SCALE GENOMIC DNA]</scope>
    <source>
        <strain evidence="13">BS</strain>
    </source>
</reference>
<feature type="transmembrane region" description="Helical" evidence="9">
    <location>
        <begin position="327"/>
        <end position="348"/>
    </location>
</feature>
<reference evidence="12" key="3">
    <citation type="journal article" date="2022" name="Microbiol. Resour. Announc.">
        <title>Draft Genome Sequences of Eight Mycobacterium montefiorense Strains Isolated from Salamanders in Captivity.</title>
        <authorList>
            <person name="Komine T."/>
            <person name="Ihara H."/>
            <person name="Fukano H."/>
            <person name="Hoshino Y."/>
            <person name="Kurata O."/>
            <person name="Wada S."/>
        </authorList>
    </citation>
    <scope>NUCLEOTIDE SEQUENCE</scope>
    <source>
        <strain evidence="12">NJB18185</strain>
    </source>
</reference>
<feature type="transmembrane region" description="Helical" evidence="9">
    <location>
        <begin position="195"/>
        <end position="214"/>
    </location>
</feature>
<feature type="transmembrane region" description="Helical" evidence="9">
    <location>
        <begin position="452"/>
        <end position="470"/>
    </location>
</feature>
<gene>
    <name evidence="11" type="ORF">MmonteBS_03680</name>
    <name evidence="12" type="ORF">NJB18185_25760</name>
</gene>
<dbReference type="InterPro" id="IPR020846">
    <property type="entry name" value="MFS_dom"/>
</dbReference>
<feature type="transmembrane region" description="Helical" evidence="9">
    <location>
        <begin position="395"/>
        <end position="417"/>
    </location>
</feature>
<feature type="transmembrane region" description="Helical" evidence="9">
    <location>
        <begin position="134"/>
        <end position="157"/>
    </location>
</feature>
<dbReference type="CDD" id="cd17321">
    <property type="entry name" value="MFS_MMR_MDR_like"/>
    <property type="match status" value="1"/>
</dbReference>
<protein>
    <submittedName>
        <fullName evidence="12">MFS transporter</fullName>
    </submittedName>
</protein>
<comment type="caution">
    <text evidence="12">The sequence shown here is derived from an EMBL/GenBank/DDBJ whole genome shotgun (WGS) entry which is preliminary data.</text>
</comment>
<keyword evidence="4" id="KW-1003">Cell membrane</keyword>
<dbReference type="NCBIfam" id="TIGR00711">
    <property type="entry name" value="efflux_EmrB"/>
    <property type="match status" value="1"/>
</dbReference>
<comment type="similarity">
    <text evidence="2">Belongs to the major facilitator superfamily. EmrB family.</text>
</comment>
<dbReference type="InterPro" id="IPR004638">
    <property type="entry name" value="EmrB-like"/>
</dbReference>
<dbReference type="EMBL" id="BQYH01000016">
    <property type="protein sequence ID" value="GKU72804.1"/>
    <property type="molecule type" value="Genomic_DNA"/>
</dbReference>
<evidence type="ECO:0000256" key="4">
    <source>
        <dbReference type="ARBA" id="ARBA00022475"/>
    </source>
</evidence>
<dbReference type="PANTHER" id="PTHR42718">
    <property type="entry name" value="MAJOR FACILITATOR SUPERFAMILY MULTIDRUG TRANSPORTER MFSC"/>
    <property type="match status" value="1"/>
</dbReference>
<proteinExistence type="inferred from homology"/>
<feature type="transmembrane region" description="Helical" evidence="9">
    <location>
        <begin position="297"/>
        <end position="315"/>
    </location>
</feature>
<dbReference type="FunFam" id="1.20.1720.10:FF:000021">
    <property type="entry name" value="Drug resistance transporter, EmrB/QacA subfamily"/>
    <property type="match status" value="1"/>
</dbReference>
<evidence type="ECO:0000256" key="9">
    <source>
        <dbReference type="SAM" id="Phobius"/>
    </source>
</evidence>
<dbReference type="Pfam" id="PF07690">
    <property type="entry name" value="MFS_1"/>
    <property type="match status" value="1"/>
</dbReference>
<dbReference type="Gene3D" id="1.20.1250.20">
    <property type="entry name" value="MFS general substrate transporter like domains"/>
    <property type="match status" value="1"/>
</dbReference>
<accession>A0AA37UX76</accession>
<evidence type="ECO:0000256" key="6">
    <source>
        <dbReference type="ARBA" id="ARBA00022989"/>
    </source>
</evidence>
<dbReference type="SUPFAM" id="SSF103473">
    <property type="entry name" value="MFS general substrate transporter"/>
    <property type="match status" value="1"/>
</dbReference>
<feature type="transmembrane region" description="Helical" evidence="9">
    <location>
        <begin position="45"/>
        <end position="63"/>
    </location>
</feature>
<evidence type="ECO:0000259" key="10">
    <source>
        <dbReference type="PROSITE" id="PS50850"/>
    </source>
</evidence>
<evidence type="ECO:0000256" key="5">
    <source>
        <dbReference type="ARBA" id="ARBA00022692"/>
    </source>
</evidence>
<feature type="transmembrane region" description="Helical" evidence="9">
    <location>
        <begin position="100"/>
        <end position="122"/>
    </location>
</feature>
<dbReference type="AlphaFoldDB" id="A0AA37UX76"/>
<dbReference type="Gene3D" id="1.20.1720.10">
    <property type="entry name" value="Multidrug resistance protein D"/>
    <property type="match status" value="1"/>
</dbReference>
<dbReference type="EMBL" id="BFCH01000002">
    <property type="protein sequence ID" value="GBG35996.1"/>
    <property type="molecule type" value="Genomic_DNA"/>
</dbReference>
<dbReference type="PROSITE" id="PS50850">
    <property type="entry name" value="MFS"/>
    <property type="match status" value="1"/>
</dbReference>
<dbReference type="PANTHER" id="PTHR42718:SF42">
    <property type="entry name" value="EXPORT PROTEIN"/>
    <property type="match status" value="1"/>
</dbReference>
<dbReference type="GO" id="GO:0005886">
    <property type="term" value="C:plasma membrane"/>
    <property type="evidence" value="ECO:0007669"/>
    <property type="project" value="UniProtKB-SubCell"/>
</dbReference>
<feature type="transmembrane region" description="Helical" evidence="9">
    <location>
        <begin position="260"/>
        <end position="285"/>
    </location>
</feature>
<dbReference type="RefSeq" id="WP_235616583.1">
    <property type="nucleotide sequence ID" value="NZ_BFCH01000002.1"/>
</dbReference>
<evidence type="ECO:0000256" key="1">
    <source>
        <dbReference type="ARBA" id="ARBA00004651"/>
    </source>
</evidence>
<dbReference type="Proteomes" id="UP000245060">
    <property type="component" value="Unassembled WGS sequence"/>
</dbReference>
<name>A0AA37UX76_9MYCO</name>
<keyword evidence="5 9" id="KW-0812">Transmembrane</keyword>
<keyword evidence="3" id="KW-0813">Transport</keyword>
<feature type="domain" description="Major facilitator superfamily (MFS) profile" evidence="10">
    <location>
        <begin position="9"/>
        <end position="474"/>
    </location>
</feature>
<feature type="compositionally biased region" description="Basic and acidic residues" evidence="8">
    <location>
        <begin position="499"/>
        <end position="509"/>
    </location>
</feature>
<dbReference type="InterPro" id="IPR011701">
    <property type="entry name" value="MFS"/>
</dbReference>
<feature type="transmembrane region" description="Helical" evidence="9">
    <location>
        <begin position="220"/>
        <end position="239"/>
    </location>
</feature>
<comment type="subcellular location">
    <subcellularLocation>
        <location evidence="1">Cell membrane</location>
        <topology evidence="1">Multi-pass membrane protein</topology>
    </subcellularLocation>
</comment>
<evidence type="ECO:0000313" key="13">
    <source>
        <dbReference type="Proteomes" id="UP000245060"/>
    </source>
</evidence>
<dbReference type="PRINTS" id="PR01036">
    <property type="entry name" value="TCRTETB"/>
</dbReference>
<evidence type="ECO:0000313" key="14">
    <source>
        <dbReference type="Proteomes" id="UP001139505"/>
    </source>
</evidence>
<keyword evidence="13" id="KW-1185">Reference proteome</keyword>
<feature type="transmembrane region" description="Helical" evidence="9">
    <location>
        <begin position="12"/>
        <end position="33"/>
    </location>
</feature>
<feature type="transmembrane region" description="Helical" evidence="9">
    <location>
        <begin position="75"/>
        <end position="94"/>
    </location>
</feature>
<feature type="transmembrane region" description="Helical" evidence="9">
    <location>
        <begin position="163"/>
        <end position="183"/>
    </location>
</feature>
<evidence type="ECO:0000256" key="3">
    <source>
        <dbReference type="ARBA" id="ARBA00022448"/>
    </source>
</evidence>